<dbReference type="PANTHER" id="PTHR13878">
    <property type="entry name" value="GULONOLACTONE OXIDASE"/>
    <property type="match status" value="1"/>
</dbReference>
<evidence type="ECO:0000256" key="2">
    <source>
        <dbReference type="ARBA" id="ARBA00023002"/>
    </source>
</evidence>
<dbReference type="Gene3D" id="3.30.465.10">
    <property type="match status" value="1"/>
</dbReference>
<evidence type="ECO:0000256" key="1">
    <source>
        <dbReference type="ARBA" id="ARBA00005466"/>
    </source>
</evidence>
<dbReference type="PANTHER" id="PTHR13878:SF91">
    <property type="entry name" value="FAD BINDING DOMAIN PROTEIN (AFU_ORTHOLOGUE AFUA_6G12070)-RELATED"/>
    <property type="match status" value="1"/>
</dbReference>
<sequence>MAGEFHLIILGAILSFSIRLCRLRAQRTHPLFEHETKSLTDATLHKLLQETDKCTVVRSSYPDPYFHENDSTSIFWSQYQGKTCMPTEDPTSGNCTCGGYPVYAVMSGMLADPAGFIKNTGNCYLGKSSGAGALRIWTYNLKHLKHSAGVTIRETVGYIGGYVAGGEHTTLSGLYDMTAEHVMVLEVVTADGRFVTASPKSNPDLYWAMRGGGGRTVAVVTFITIRVYPELPVVTSTLIISTSATVTADASSRPYAHLHRPNSYTFTMHSVFAPNYTLSSFHALTKPFFERLKELNNLLPPDATLHLAFYPAYNATWGSDRLFSSTGRVSVPSNQLLQRANWADPAKFNATFVVIRTYVETSRLLMGYHQAPCNRAHADNAVNSAWREAGADADNPTAADLKAASEDLRRNMIARSRERAPESEGGGAYLNEANTDEPEWQSTFYGMQYKREVFYATTAVGREGWGVRDGEQGVQRQNGRLCRV</sequence>
<feature type="signal peptide" evidence="3">
    <location>
        <begin position="1"/>
        <end position="25"/>
    </location>
</feature>
<comment type="similarity">
    <text evidence="1">Belongs to the oxygen-dependent FAD-linked oxidoreductase family.</text>
</comment>
<dbReference type="GeneID" id="87831009"/>
<organism evidence="4 5">
    <name type="scientific">Parathielavia appendiculata</name>
    <dbReference type="NCBI Taxonomy" id="2587402"/>
    <lineage>
        <taxon>Eukaryota</taxon>
        <taxon>Fungi</taxon>
        <taxon>Dikarya</taxon>
        <taxon>Ascomycota</taxon>
        <taxon>Pezizomycotina</taxon>
        <taxon>Sordariomycetes</taxon>
        <taxon>Sordariomycetidae</taxon>
        <taxon>Sordariales</taxon>
        <taxon>Chaetomiaceae</taxon>
        <taxon>Parathielavia</taxon>
    </lineage>
</organism>
<evidence type="ECO:0000313" key="5">
    <source>
        <dbReference type="Proteomes" id="UP001302602"/>
    </source>
</evidence>
<keyword evidence="3" id="KW-0732">Signal</keyword>
<dbReference type="InterPro" id="IPR036318">
    <property type="entry name" value="FAD-bd_PCMH-like_sf"/>
</dbReference>
<dbReference type="RefSeq" id="XP_062651800.1">
    <property type="nucleotide sequence ID" value="XM_062794240.1"/>
</dbReference>
<feature type="chain" id="PRO_5043030516" description="FAD-binding PCMH-type domain-containing protein" evidence="3">
    <location>
        <begin position="26"/>
        <end position="484"/>
    </location>
</feature>
<accession>A0AAN6U861</accession>
<keyword evidence="2" id="KW-0560">Oxidoreductase</keyword>
<reference evidence="4" key="1">
    <citation type="journal article" date="2023" name="Mol. Phylogenet. Evol.">
        <title>Genome-scale phylogeny and comparative genomics of the fungal order Sordariales.</title>
        <authorList>
            <person name="Hensen N."/>
            <person name="Bonometti L."/>
            <person name="Westerberg I."/>
            <person name="Brannstrom I.O."/>
            <person name="Guillou S."/>
            <person name="Cros-Aarteil S."/>
            <person name="Calhoun S."/>
            <person name="Haridas S."/>
            <person name="Kuo A."/>
            <person name="Mondo S."/>
            <person name="Pangilinan J."/>
            <person name="Riley R."/>
            <person name="LaButti K."/>
            <person name="Andreopoulos B."/>
            <person name="Lipzen A."/>
            <person name="Chen C."/>
            <person name="Yan M."/>
            <person name="Daum C."/>
            <person name="Ng V."/>
            <person name="Clum A."/>
            <person name="Steindorff A."/>
            <person name="Ohm R.A."/>
            <person name="Martin F."/>
            <person name="Silar P."/>
            <person name="Natvig D.O."/>
            <person name="Lalanne C."/>
            <person name="Gautier V."/>
            <person name="Ament-Velasquez S.L."/>
            <person name="Kruys A."/>
            <person name="Hutchinson M.I."/>
            <person name="Powell A.J."/>
            <person name="Barry K."/>
            <person name="Miller A.N."/>
            <person name="Grigoriev I.V."/>
            <person name="Debuchy R."/>
            <person name="Gladieux P."/>
            <person name="Hiltunen Thoren M."/>
            <person name="Johannesson H."/>
        </authorList>
    </citation>
    <scope>NUCLEOTIDE SEQUENCE</scope>
    <source>
        <strain evidence="4">CBS 731.68</strain>
    </source>
</reference>
<dbReference type="GO" id="GO:0016491">
    <property type="term" value="F:oxidoreductase activity"/>
    <property type="evidence" value="ECO:0007669"/>
    <property type="project" value="UniProtKB-KW"/>
</dbReference>
<dbReference type="SUPFAM" id="SSF56176">
    <property type="entry name" value="FAD-binding/transporter-associated domain-like"/>
    <property type="match status" value="1"/>
</dbReference>
<dbReference type="Proteomes" id="UP001302602">
    <property type="component" value="Unassembled WGS sequence"/>
</dbReference>
<evidence type="ECO:0008006" key="6">
    <source>
        <dbReference type="Google" id="ProtNLM"/>
    </source>
</evidence>
<reference evidence="4" key="2">
    <citation type="submission" date="2023-05" db="EMBL/GenBank/DDBJ databases">
        <authorList>
            <consortium name="Lawrence Berkeley National Laboratory"/>
            <person name="Steindorff A."/>
            <person name="Hensen N."/>
            <person name="Bonometti L."/>
            <person name="Westerberg I."/>
            <person name="Brannstrom I.O."/>
            <person name="Guillou S."/>
            <person name="Cros-Aarteil S."/>
            <person name="Calhoun S."/>
            <person name="Haridas S."/>
            <person name="Kuo A."/>
            <person name="Mondo S."/>
            <person name="Pangilinan J."/>
            <person name="Riley R."/>
            <person name="Labutti K."/>
            <person name="Andreopoulos B."/>
            <person name="Lipzen A."/>
            <person name="Chen C."/>
            <person name="Yanf M."/>
            <person name="Daum C."/>
            <person name="Ng V."/>
            <person name="Clum A."/>
            <person name="Ohm R."/>
            <person name="Martin F."/>
            <person name="Silar P."/>
            <person name="Natvig D."/>
            <person name="Lalanne C."/>
            <person name="Gautier V."/>
            <person name="Ament-Velasquez S.L."/>
            <person name="Kruys A."/>
            <person name="Hutchinson M.I."/>
            <person name="Powell A.J."/>
            <person name="Barry K."/>
            <person name="Miller A.N."/>
            <person name="Grigoriev I.V."/>
            <person name="Debuchy R."/>
            <person name="Gladieux P."/>
            <person name="Thoren M.H."/>
            <person name="Johannesson H."/>
        </authorList>
    </citation>
    <scope>NUCLEOTIDE SEQUENCE</scope>
    <source>
        <strain evidence="4">CBS 731.68</strain>
    </source>
</reference>
<dbReference type="AlphaFoldDB" id="A0AAN6U861"/>
<keyword evidence="5" id="KW-1185">Reference proteome</keyword>
<dbReference type="GO" id="GO:0050660">
    <property type="term" value="F:flavin adenine dinucleotide binding"/>
    <property type="evidence" value="ECO:0007669"/>
    <property type="project" value="InterPro"/>
</dbReference>
<evidence type="ECO:0000313" key="4">
    <source>
        <dbReference type="EMBL" id="KAK4128029.1"/>
    </source>
</evidence>
<dbReference type="InterPro" id="IPR050432">
    <property type="entry name" value="FAD-linked_Oxidoreductases_BP"/>
</dbReference>
<evidence type="ECO:0000256" key="3">
    <source>
        <dbReference type="SAM" id="SignalP"/>
    </source>
</evidence>
<proteinExistence type="inferred from homology"/>
<dbReference type="EMBL" id="MU853223">
    <property type="protein sequence ID" value="KAK4128029.1"/>
    <property type="molecule type" value="Genomic_DNA"/>
</dbReference>
<name>A0AAN6U861_9PEZI</name>
<dbReference type="InterPro" id="IPR016169">
    <property type="entry name" value="FAD-bd_PCMH_sub2"/>
</dbReference>
<protein>
    <recommendedName>
        <fullName evidence="6">FAD-binding PCMH-type domain-containing protein</fullName>
    </recommendedName>
</protein>
<gene>
    <name evidence="4" type="ORF">N657DRAFT_651823</name>
</gene>
<comment type="caution">
    <text evidence="4">The sequence shown here is derived from an EMBL/GenBank/DDBJ whole genome shotgun (WGS) entry which is preliminary data.</text>
</comment>